<organism evidence="1">
    <name type="scientific">uncultured Desulfovibrio sp</name>
    <dbReference type="NCBI Taxonomy" id="167968"/>
    <lineage>
        <taxon>Bacteria</taxon>
        <taxon>Pseudomonadati</taxon>
        <taxon>Thermodesulfobacteriota</taxon>
        <taxon>Desulfovibrionia</taxon>
        <taxon>Desulfovibrionales</taxon>
        <taxon>Desulfovibrionaceae</taxon>
        <taxon>Desulfovibrio</taxon>
        <taxon>environmental samples</taxon>
    </lineage>
</organism>
<dbReference type="AlphaFoldDB" id="A0A212L8C2"/>
<protein>
    <submittedName>
        <fullName evidence="1">Uncharacterized protein</fullName>
    </submittedName>
</protein>
<evidence type="ECO:0000313" key="1">
    <source>
        <dbReference type="EMBL" id="SCM73822.1"/>
    </source>
</evidence>
<gene>
    <name evidence="1" type="ORF">KL86DES1_21542</name>
</gene>
<reference evidence="1" key="1">
    <citation type="submission" date="2016-08" db="EMBL/GenBank/DDBJ databases">
        <authorList>
            <person name="Seilhamer J.J."/>
        </authorList>
    </citation>
    <scope>NUCLEOTIDE SEQUENCE</scope>
    <source>
        <strain evidence="1">86-1</strain>
    </source>
</reference>
<proteinExistence type="predicted"/>
<name>A0A212L8C2_9BACT</name>
<accession>A0A212L8C2</accession>
<dbReference type="EMBL" id="FMJC01000002">
    <property type="protein sequence ID" value="SCM73822.1"/>
    <property type="molecule type" value="Genomic_DNA"/>
</dbReference>
<sequence length="106" mass="12090">MCRMTWACPTFRWKPTTPKPTPNSSRCASKPFWKCCRPQNSFSMKDSVGEGPFCKRVSSPTPPPPKTLGQCRHERLSSYFCVELRLLFLSGTIRVHSLHKGLFSLI</sequence>